<proteinExistence type="inferred from homology"/>
<comment type="similarity">
    <text evidence="2 13 14">Belongs to the glutamine synthetase family.</text>
</comment>
<comment type="catalytic activity">
    <reaction evidence="12">
        <text>L-glutamate + NH4(+) + ATP = L-glutamine + ADP + phosphate + H(+)</text>
        <dbReference type="Rhea" id="RHEA:16169"/>
        <dbReference type="ChEBI" id="CHEBI:15378"/>
        <dbReference type="ChEBI" id="CHEBI:28938"/>
        <dbReference type="ChEBI" id="CHEBI:29985"/>
        <dbReference type="ChEBI" id="CHEBI:30616"/>
        <dbReference type="ChEBI" id="CHEBI:43474"/>
        <dbReference type="ChEBI" id="CHEBI:58359"/>
        <dbReference type="ChEBI" id="CHEBI:456216"/>
        <dbReference type="EC" id="6.3.1.2"/>
    </reaction>
</comment>
<evidence type="ECO:0000256" key="3">
    <source>
        <dbReference type="ARBA" id="ARBA00012937"/>
    </source>
</evidence>
<keyword evidence="6 17" id="KW-0436">Ligase</keyword>
<dbReference type="Pfam" id="PF03951">
    <property type="entry name" value="Gln-synt_N"/>
    <property type="match status" value="1"/>
</dbReference>
<evidence type="ECO:0000256" key="9">
    <source>
        <dbReference type="ARBA" id="ARBA00022840"/>
    </source>
</evidence>
<sequence length="445" mass="50493">MNQIYTKEDIIRIAHEEGVRYIRLQFTDLLGTLKNVEIPLHQLEKALDNELLFDGSSIEGYVRVQESDMYLHPDLNTWLIFPWSTQENKVARLICDVCMPNGTTFAGDPRGILKRVLKKANTMGFSSLKVRIEPEFFLLKLDKNNQPTTQPNDEGGYFDMAPIDLGENCRREIALILQAMGIEIETSHHEAAPGQHEIDLKFADAVETADNLMTFKLVVKTISRHYGLHATFMPKPFFGMEGSGMHFHHALFSGHQNVFYNEKNPLNLSEIACYYASGILAHARAITAVTNPLVNSYKRLVPGYEAPVYAAWSSKISSHLIRVSVAQEFNTSIEVRSPDPSCNPYLAIAVMLMAGLDGIENKAKLPLPINKNIHGITEEELLRLEVLQLPLNLEEALEALDEDEIIQAALGEHAYTNYVKAKSMEWDLYRKIVHQWELKQYLYSF</sequence>
<evidence type="ECO:0000256" key="10">
    <source>
        <dbReference type="ARBA" id="ARBA00030136"/>
    </source>
</evidence>
<dbReference type="InterPro" id="IPR008146">
    <property type="entry name" value="Gln_synth_cat_dom"/>
</dbReference>
<evidence type="ECO:0000256" key="13">
    <source>
        <dbReference type="PROSITE-ProRule" id="PRU01330"/>
    </source>
</evidence>
<dbReference type="PROSITE" id="PS51987">
    <property type="entry name" value="GS_CATALYTIC"/>
    <property type="match status" value="1"/>
</dbReference>
<dbReference type="InterPro" id="IPR004809">
    <property type="entry name" value="Gln_synth_I"/>
</dbReference>
<dbReference type="NCBIfam" id="TIGR00653">
    <property type="entry name" value="GlnA"/>
    <property type="match status" value="1"/>
</dbReference>
<evidence type="ECO:0000256" key="4">
    <source>
        <dbReference type="ARBA" id="ARBA00021364"/>
    </source>
</evidence>
<evidence type="ECO:0000256" key="14">
    <source>
        <dbReference type="RuleBase" id="RU000384"/>
    </source>
</evidence>
<evidence type="ECO:0000256" key="12">
    <source>
        <dbReference type="ARBA" id="ARBA00049436"/>
    </source>
</evidence>
<evidence type="ECO:0000313" key="18">
    <source>
        <dbReference type="Proteomes" id="UP000830167"/>
    </source>
</evidence>
<evidence type="ECO:0000256" key="11">
    <source>
        <dbReference type="ARBA" id="ARBA00030668"/>
    </source>
</evidence>
<dbReference type="Gene3D" id="3.10.20.70">
    <property type="entry name" value="Glutamine synthetase, N-terminal domain"/>
    <property type="match status" value="1"/>
</dbReference>
<dbReference type="SUPFAM" id="SSF55931">
    <property type="entry name" value="Glutamine synthetase/guanido kinase"/>
    <property type="match status" value="1"/>
</dbReference>
<dbReference type="InterPro" id="IPR027302">
    <property type="entry name" value="Gln_synth_N_conserv_site"/>
</dbReference>
<dbReference type="PROSITE" id="PS00180">
    <property type="entry name" value="GLNA_1"/>
    <property type="match status" value="1"/>
</dbReference>
<evidence type="ECO:0000259" key="15">
    <source>
        <dbReference type="PROSITE" id="PS51986"/>
    </source>
</evidence>
<evidence type="ECO:0000256" key="5">
    <source>
        <dbReference type="ARBA" id="ARBA00022490"/>
    </source>
</evidence>
<accession>A0ABY4CP80</accession>
<evidence type="ECO:0000313" key="17">
    <source>
        <dbReference type="EMBL" id="UOF91774.1"/>
    </source>
</evidence>
<keyword evidence="5" id="KW-0963">Cytoplasm</keyword>
<dbReference type="PANTHER" id="PTHR43785">
    <property type="entry name" value="GAMMA-GLUTAMYLPUTRESCINE SYNTHETASE"/>
    <property type="match status" value="1"/>
</dbReference>
<keyword evidence="7" id="KW-0479">Metal-binding</keyword>
<evidence type="ECO:0000256" key="8">
    <source>
        <dbReference type="ARBA" id="ARBA00022741"/>
    </source>
</evidence>
<dbReference type="Gene3D" id="3.30.590.10">
    <property type="entry name" value="Glutamine synthetase/guanido kinase, catalytic domain"/>
    <property type="match status" value="1"/>
</dbReference>
<dbReference type="SMART" id="SM01230">
    <property type="entry name" value="Gln-synt_C"/>
    <property type="match status" value="1"/>
</dbReference>
<feature type="domain" description="GS beta-grasp" evidence="15">
    <location>
        <begin position="17"/>
        <end position="102"/>
    </location>
</feature>
<name>A0ABY4CP80_9BACL</name>
<keyword evidence="8" id="KW-0547">Nucleotide-binding</keyword>
<dbReference type="Proteomes" id="UP000830167">
    <property type="component" value="Chromosome"/>
</dbReference>
<protein>
    <recommendedName>
        <fullName evidence="4">Glutamine synthetase</fullName>
        <ecNumber evidence="3">6.3.1.2</ecNumber>
    </recommendedName>
    <alternativeName>
        <fullName evidence="11">Glutamate--ammonia ligase</fullName>
    </alternativeName>
    <alternativeName>
        <fullName evidence="10">Glutamine synthetase I alpha</fullName>
    </alternativeName>
</protein>
<evidence type="ECO:0000256" key="2">
    <source>
        <dbReference type="ARBA" id="ARBA00009897"/>
    </source>
</evidence>
<evidence type="ECO:0000259" key="16">
    <source>
        <dbReference type="PROSITE" id="PS51987"/>
    </source>
</evidence>
<organism evidence="17 18">
    <name type="scientific">Fodinisporobacter ferrooxydans</name>
    <dbReference type="NCBI Taxonomy" id="2901836"/>
    <lineage>
        <taxon>Bacteria</taxon>
        <taxon>Bacillati</taxon>
        <taxon>Bacillota</taxon>
        <taxon>Bacilli</taxon>
        <taxon>Bacillales</taxon>
        <taxon>Alicyclobacillaceae</taxon>
        <taxon>Fodinisporobacter</taxon>
    </lineage>
</organism>
<evidence type="ECO:0000256" key="6">
    <source>
        <dbReference type="ARBA" id="ARBA00022598"/>
    </source>
</evidence>
<evidence type="ECO:0000256" key="7">
    <source>
        <dbReference type="ARBA" id="ARBA00022723"/>
    </source>
</evidence>
<dbReference type="EMBL" id="CP089291">
    <property type="protein sequence ID" value="UOF91774.1"/>
    <property type="molecule type" value="Genomic_DNA"/>
</dbReference>
<dbReference type="SUPFAM" id="SSF54368">
    <property type="entry name" value="Glutamine synthetase, N-terminal domain"/>
    <property type="match status" value="1"/>
</dbReference>
<dbReference type="GO" id="GO:0004356">
    <property type="term" value="F:glutamine synthetase activity"/>
    <property type="evidence" value="ECO:0007669"/>
    <property type="project" value="UniProtKB-EC"/>
</dbReference>
<evidence type="ECO:0000256" key="1">
    <source>
        <dbReference type="ARBA" id="ARBA00004496"/>
    </source>
</evidence>
<keyword evidence="9" id="KW-0067">ATP-binding</keyword>
<dbReference type="PANTHER" id="PTHR43785:SF12">
    <property type="entry name" value="TYPE-1 GLUTAMINE SYNTHETASE 2"/>
    <property type="match status" value="1"/>
</dbReference>
<keyword evidence="18" id="KW-1185">Reference proteome</keyword>
<dbReference type="InterPro" id="IPR036651">
    <property type="entry name" value="Gln_synt_N_sf"/>
</dbReference>
<dbReference type="EC" id="6.3.1.2" evidence="3"/>
<reference evidence="17" key="1">
    <citation type="submission" date="2021-12" db="EMBL/GenBank/DDBJ databases">
        <title>Alicyclobacillaceae gen. nov., sp. nov., isolated from chalcocite enrichment system.</title>
        <authorList>
            <person name="Jiang Z."/>
        </authorList>
    </citation>
    <scope>NUCLEOTIDE SEQUENCE</scope>
    <source>
        <strain evidence="17">MYW30-H2</strain>
    </source>
</reference>
<dbReference type="PROSITE" id="PS51986">
    <property type="entry name" value="GS_BETA_GRASP"/>
    <property type="match status" value="1"/>
</dbReference>
<feature type="domain" description="GS catalytic" evidence="16">
    <location>
        <begin position="109"/>
        <end position="445"/>
    </location>
</feature>
<comment type="subcellular location">
    <subcellularLocation>
        <location evidence="1">Cytoplasm</location>
    </subcellularLocation>
</comment>
<dbReference type="InterPro" id="IPR014746">
    <property type="entry name" value="Gln_synth/guanido_kin_cat_dom"/>
</dbReference>
<dbReference type="RefSeq" id="WP_347438462.1">
    <property type="nucleotide sequence ID" value="NZ_CP089291.1"/>
</dbReference>
<gene>
    <name evidence="17" type="primary">glnA</name>
    <name evidence="17" type="ORF">LSG31_05885</name>
</gene>
<dbReference type="InterPro" id="IPR008147">
    <property type="entry name" value="Gln_synt_N"/>
</dbReference>
<dbReference type="Pfam" id="PF00120">
    <property type="entry name" value="Gln-synt_C"/>
    <property type="match status" value="1"/>
</dbReference>